<comment type="caution">
    <text evidence="1">The sequence shown here is derived from an EMBL/GenBank/DDBJ whole genome shotgun (WGS) entry which is preliminary data.</text>
</comment>
<dbReference type="RefSeq" id="WP_188574206.1">
    <property type="nucleotide sequence ID" value="NZ_BMDZ01000002.1"/>
</dbReference>
<reference evidence="2" key="1">
    <citation type="journal article" date="2019" name="Int. J. Syst. Evol. Microbiol.">
        <title>The Global Catalogue of Microorganisms (GCM) 10K type strain sequencing project: providing services to taxonomists for standard genome sequencing and annotation.</title>
        <authorList>
            <consortium name="The Broad Institute Genomics Platform"/>
            <consortium name="The Broad Institute Genome Sequencing Center for Infectious Disease"/>
            <person name="Wu L."/>
            <person name="Ma J."/>
        </authorList>
    </citation>
    <scope>NUCLEOTIDE SEQUENCE [LARGE SCALE GENOMIC DNA]</scope>
    <source>
        <strain evidence="2">CGMCC 1.10188</strain>
    </source>
</reference>
<evidence type="ECO:0000313" key="2">
    <source>
        <dbReference type="Proteomes" id="UP000603352"/>
    </source>
</evidence>
<keyword evidence="2" id="KW-1185">Reference proteome</keyword>
<organism evidence="1 2">
    <name type="scientific">Tistrella bauzanensis</name>
    <dbReference type="NCBI Taxonomy" id="657419"/>
    <lineage>
        <taxon>Bacteria</taxon>
        <taxon>Pseudomonadati</taxon>
        <taxon>Pseudomonadota</taxon>
        <taxon>Alphaproteobacteria</taxon>
        <taxon>Geminicoccales</taxon>
        <taxon>Geminicoccaceae</taxon>
        <taxon>Tistrella</taxon>
    </lineage>
</organism>
<dbReference type="EMBL" id="BMDZ01000002">
    <property type="protein sequence ID" value="GGB25340.1"/>
    <property type="molecule type" value="Genomic_DNA"/>
</dbReference>
<accession>A0ABQ1I7U0</accession>
<protein>
    <submittedName>
        <fullName evidence="1">Uncharacterized protein</fullName>
    </submittedName>
</protein>
<evidence type="ECO:0000313" key="1">
    <source>
        <dbReference type="EMBL" id="GGB25340.1"/>
    </source>
</evidence>
<proteinExistence type="predicted"/>
<name>A0ABQ1I7U0_9PROT</name>
<sequence length="119" mass="13669">MTLQISAVQWSSLDHIADVRPIDDTDASCLMEIRAVLEKHRCLERFGVALLHNHFDLAEDEILLETTDVNTREQFLRPVKQSWMDENGVTAQTTVVTFDEKGYHRRCGCNPRTSGHHHL</sequence>
<dbReference type="Proteomes" id="UP000603352">
    <property type="component" value="Unassembled WGS sequence"/>
</dbReference>
<gene>
    <name evidence="1" type="ORF">GCM10011505_03190</name>
</gene>